<comment type="subcellular location">
    <subcellularLocation>
        <location evidence="1">Endomembrane system</location>
        <topology evidence="1">Multi-pass membrane protein</topology>
    </subcellularLocation>
</comment>
<reference evidence="8 9" key="1">
    <citation type="journal article" date="2019" name="Fungal Biol. Biotechnol.">
        <title>Draft genome sequence of fastidious pathogen Ceratobasidium theobromae, which causes vascular-streak dieback in Theobroma cacao.</title>
        <authorList>
            <person name="Ali S.S."/>
            <person name="Asman A."/>
            <person name="Shao J."/>
            <person name="Firmansyah A.P."/>
            <person name="Susilo A.W."/>
            <person name="Rosmana A."/>
            <person name="McMahon P."/>
            <person name="Junaid M."/>
            <person name="Guest D."/>
            <person name="Kheng T.Y."/>
            <person name="Meinhardt L.W."/>
            <person name="Bailey B.A."/>
        </authorList>
    </citation>
    <scope>NUCLEOTIDE SEQUENCE [LARGE SCALE GENOMIC DNA]</scope>
    <source>
        <strain evidence="8 9">CT2</strain>
    </source>
</reference>
<feature type="region of interest" description="Disordered" evidence="5">
    <location>
        <begin position="273"/>
        <end position="294"/>
    </location>
</feature>
<evidence type="ECO:0000313" key="8">
    <source>
        <dbReference type="EMBL" id="KAB5590134.1"/>
    </source>
</evidence>
<feature type="transmembrane region" description="Helical" evidence="6">
    <location>
        <begin position="197"/>
        <end position="219"/>
    </location>
</feature>
<keyword evidence="3 6" id="KW-1133">Transmembrane helix</keyword>
<evidence type="ECO:0000256" key="5">
    <source>
        <dbReference type="SAM" id="MobiDB-lite"/>
    </source>
</evidence>
<dbReference type="PANTHER" id="PTHR21324:SF2">
    <property type="entry name" value="EG:22E5.9 PROTEIN"/>
    <property type="match status" value="1"/>
</dbReference>
<evidence type="ECO:0000256" key="1">
    <source>
        <dbReference type="ARBA" id="ARBA00004127"/>
    </source>
</evidence>
<organism evidence="8 9">
    <name type="scientific">Ceratobasidium theobromae</name>
    <dbReference type="NCBI Taxonomy" id="1582974"/>
    <lineage>
        <taxon>Eukaryota</taxon>
        <taxon>Fungi</taxon>
        <taxon>Dikarya</taxon>
        <taxon>Basidiomycota</taxon>
        <taxon>Agaricomycotina</taxon>
        <taxon>Agaricomycetes</taxon>
        <taxon>Cantharellales</taxon>
        <taxon>Ceratobasidiaceae</taxon>
        <taxon>Ceratobasidium</taxon>
    </lineage>
</organism>
<dbReference type="GO" id="GO:0012505">
    <property type="term" value="C:endomembrane system"/>
    <property type="evidence" value="ECO:0007669"/>
    <property type="project" value="UniProtKB-SubCell"/>
</dbReference>
<dbReference type="OrthoDB" id="10032492at2759"/>
<evidence type="ECO:0000256" key="6">
    <source>
        <dbReference type="SAM" id="Phobius"/>
    </source>
</evidence>
<dbReference type="AlphaFoldDB" id="A0A5N5QEP0"/>
<keyword evidence="9" id="KW-1185">Reference proteome</keyword>
<feature type="transmembrane region" description="Helical" evidence="6">
    <location>
        <begin position="225"/>
        <end position="246"/>
    </location>
</feature>
<dbReference type="PANTHER" id="PTHR21324">
    <property type="entry name" value="FASTING-INDUCIBLE INTEGRAL MEMBRANE PROTEIN TM6P1-RELATED"/>
    <property type="match status" value="1"/>
</dbReference>
<dbReference type="EMBL" id="SSOP01000194">
    <property type="protein sequence ID" value="KAB5590134.1"/>
    <property type="molecule type" value="Genomic_DNA"/>
</dbReference>
<dbReference type="InterPro" id="IPR050911">
    <property type="entry name" value="DRAM/TMEM150_Autophagy_Mod"/>
</dbReference>
<gene>
    <name evidence="8" type="ORF">CTheo_6421</name>
</gene>
<feature type="transmembrane region" description="Helical" evidence="6">
    <location>
        <begin position="21"/>
        <end position="44"/>
    </location>
</feature>
<keyword evidence="4 6" id="KW-0472">Membrane</keyword>
<feature type="transmembrane region" description="Helical" evidence="6">
    <location>
        <begin position="109"/>
        <end position="132"/>
    </location>
</feature>
<evidence type="ECO:0000256" key="3">
    <source>
        <dbReference type="ARBA" id="ARBA00022989"/>
    </source>
</evidence>
<evidence type="ECO:0000256" key="4">
    <source>
        <dbReference type="ARBA" id="ARBA00023136"/>
    </source>
</evidence>
<keyword evidence="2 6" id="KW-0812">Transmembrane</keyword>
<dbReference type="Pfam" id="PF10277">
    <property type="entry name" value="Frag1"/>
    <property type="match status" value="1"/>
</dbReference>
<feature type="transmembrane region" description="Helical" evidence="6">
    <location>
        <begin position="144"/>
        <end position="166"/>
    </location>
</feature>
<comment type="caution">
    <text evidence="8">The sequence shown here is derived from an EMBL/GenBank/DDBJ whole genome shotgun (WGS) entry which is preliminary data.</text>
</comment>
<dbReference type="Proteomes" id="UP000383932">
    <property type="component" value="Unassembled WGS sequence"/>
</dbReference>
<feature type="compositionally biased region" description="Polar residues" evidence="5">
    <location>
        <begin position="280"/>
        <end position="294"/>
    </location>
</feature>
<dbReference type="InterPro" id="IPR019402">
    <property type="entry name" value="CWH43_N"/>
</dbReference>
<name>A0A5N5QEP0_9AGAM</name>
<sequence>MSRNQGKQYLSPIPYMYGLHAWMLPLAGAFMWCATLLAMMITWAATGKPKYPSQEGNIPYISDVGAYTLKPLFVVGAVITGLGFFFTVLAETILRTRGRLLPAVRRRGVVLGVISCIWALVAAAGLGLLAGFDTWRYSTLHRLFLLIFMLGTVFSAIASTIEFLVLKREARHAAGLSDTTDFTFNIVKMVKGLTVSYIAKLILVVTEVALSFAFGVTMYKRWNNTAAILEWAIAYIFTFYLLTFYFDLRPAARTKDGHYDVSGVGDRLRLELGGRGSHNGRPSASGTVGGSSTPEMAQVIGATSQRA</sequence>
<protein>
    <submittedName>
        <fullName evidence="8">Frag1/DRAM/Sfk1 family protein</fullName>
    </submittedName>
</protein>
<dbReference type="GO" id="GO:0005886">
    <property type="term" value="C:plasma membrane"/>
    <property type="evidence" value="ECO:0007669"/>
    <property type="project" value="TreeGrafter"/>
</dbReference>
<evidence type="ECO:0000259" key="7">
    <source>
        <dbReference type="Pfam" id="PF10277"/>
    </source>
</evidence>
<accession>A0A5N5QEP0</accession>
<evidence type="ECO:0000256" key="2">
    <source>
        <dbReference type="ARBA" id="ARBA00022692"/>
    </source>
</evidence>
<evidence type="ECO:0000313" key="9">
    <source>
        <dbReference type="Proteomes" id="UP000383932"/>
    </source>
</evidence>
<feature type="domain" description="CWH43-like N-terminal" evidence="7">
    <location>
        <begin position="21"/>
        <end position="250"/>
    </location>
</feature>
<feature type="transmembrane region" description="Helical" evidence="6">
    <location>
        <begin position="64"/>
        <end position="89"/>
    </location>
</feature>
<proteinExistence type="predicted"/>